<dbReference type="PROSITE" id="PS50977">
    <property type="entry name" value="HTH_TETR_2"/>
    <property type="match status" value="1"/>
</dbReference>
<dbReference type="Gene3D" id="1.10.357.10">
    <property type="entry name" value="Tetracycline Repressor, domain 2"/>
    <property type="match status" value="1"/>
</dbReference>
<comment type="caution">
    <text evidence="7">The sequence shown here is derived from an EMBL/GenBank/DDBJ whole genome shotgun (WGS) entry which is preliminary data.</text>
</comment>
<evidence type="ECO:0000256" key="4">
    <source>
        <dbReference type="PROSITE-ProRule" id="PRU00335"/>
    </source>
</evidence>
<dbReference type="GO" id="GO:0003700">
    <property type="term" value="F:DNA-binding transcription factor activity"/>
    <property type="evidence" value="ECO:0007669"/>
    <property type="project" value="TreeGrafter"/>
</dbReference>
<evidence type="ECO:0000313" key="7">
    <source>
        <dbReference type="EMBL" id="PJJ65461.1"/>
    </source>
</evidence>
<proteinExistence type="predicted"/>
<dbReference type="InterPro" id="IPR001647">
    <property type="entry name" value="HTH_TetR"/>
</dbReference>
<feature type="compositionally biased region" description="Pro residues" evidence="5">
    <location>
        <begin position="265"/>
        <end position="276"/>
    </location>
</feature>
<dbReference type="Proteomes" id="UP000230161">
    <property type="component" value="Unassembled WGS sequence"/>
</dbReference>
<dbReference type="OrthoDB" id="3869819at2"/>
<accession>A0A2M9C4K3</accession>
<dbReference type="Pfam" id="PF00440">
    <property type="entry name" value="TetR_N"/>
    <property type="match status" value="1"/>
</dbReference>
<feature type="domain" description="HTH tetR-type" evidence="6">
    <location>
        <begin position="13"/>
        <end position="71"/>
    </location>
</feature>
<keyword evidence="2 4" id="KW-0238">DNA-binding</keyword>
<dbReference type="SUPFAM" id="SSF48498">
    <property type="entry name" value="Tetracyclin repressor-like, C-terminal domain"/>
    <property type="match status" value="1"/>
</dbReference>
<dbReference type="RefSeq" id="WP_100343357.1">
    <property type="nucleotide sequence ID" value="NZ_PGFB01000001.1"/>
</dbReference>
<dbReference type="SUPFAM" id="SSF46689">
    <property type="entry name" value="Homeodomain-like"/>
    <property type="match status" value="1"/>
</dbReference>
<evidence type="ECO:0000256" key="3">
    <source>
        <dbReference type="ARBA" id="ARBA00023163"/>
    </source>
</evidence>
<name>A0A2M9C4K3_9MICO</name>
<feature type="DNA-binding region" description="H-T-H motif" evidence="4">
    <location>
        <begin position="34"/>
        <end position="53"/>
    </location>
</feature>
<reference evidence="7 8" key="1">
    <citation type="submission" date="2017-11" db="EMBL/GenBank/DDBJ databases">
        <title>Genomic Encyclopedia of Archaeal and Bacterial Type Strains, Phase II (KMG-II): From Individual Species to Whole Genera.</title>
        <authorList>
            <person name="Goeker M."/>
        </authorList>
    </citation>
    <scope>NUCLEOTIDE SEQUENCE [LARGE SCALE GENOMIC DNA]</scope>
    <source>
        <strain evidence="7 8">DSM 25625</strain>
    </source>
</reference>
<sequence length="276" mass="29120">MSTANRAPRRDATQNRTAILDSARLLLRRDPDASLEAIAAEAGLSRRAVYGHFATRDDLVAEVLTLGAQRIARALGPVEHPDSRVRIALIGIRLWHEVDHVRVVAQLALREPYREQIAAALAPVRRALLESVEAGRSEGTIRTDVAAEVLAHLTESAALAVLAEATRGGMSHTEGRTLVMLNGLAVIGLSWREARELIDATPQLRDPAHDAAAPPDPDATHDADGTPTPDGTPAPDAPHHPDATHDADVRPAPPAPPKASAAPAEPAPPAAHPGAL</sequence>
<protein>
    <submittedName>
        <fullName evidence="7">AcrR family transcriptional regulator</fullName>
    </submittedName>
</protein>
<dbReference type="PANTHER" id="PTHR30055">
    <property type="entry name" value="HTH-TYPE TRANSCRIPTIONAL REGULATOR RUTR"/>
    <property type="match status" value="1"/>
</dbReference>
<dbReference type="PANTHER" id="PTHR30055:SF234">
    <property type="entry name" value="HTH-TYPE TRANSCRIPTIONAL REGULATOR BETI"/>
    <property type="match status" value="1"/>
</dbReference>
<dbReference type="AlphaFoldDB" id="A0A2M9C4K3"/>
<dbReference type="GO" id="GO:0000976">
    <property type="term" value="F:transcription cis-regulatory region binding"/>
    <property type="evidence" value="ECO:0007669"/>
    <property type="project" value="TreeGrafter"/>
</dbReference>
<keyword evidence="3" id="KW-0804">Transcription</keyword>
<feature type="region of interest" description="Disordered" evidence="5">
    <location>
        <begin position="203"/>
        <end position="276"/>
    </location>
</feature>
<dbReference type="InterPro" id="IPR009057">
    <property type="entry name" value="Homeodomain-like_sf"/>
</dbReference>
<organism evidence="7 8">
    <name type="scientific">Compostimonas suwonensis</name>
    <dbReference type="NCBI Taxonomy" id="1048394"/>
    <lineage>
        <taxon>Bacteria</taxon>
        <taxon>Bacillati</taxon>
        <taxon>Actinomycetota</taxon>
        <taxon>Actinomycetes</taxon>
        <taxon>Micrococcales</taxon>
        <taxon>Microbacteriaceae</taxon>
        <taxon>Compostimonas</taxon>
    </lineage>
</organism>
<evidence type="ECO:0000259" key="6">
    <source>
        <dbReference type="PROSITE" id="PS50977"/>
    </source>
</evidence>
<dbReference type="EMBL" id="PGFB01000001">
    <property type="protein sequence ID" value="PJJ65461.1"/>
    <property type="molecule type" value="Genomic_DNA"/>
</dbReference>
<dbReference type="InterPro" id="IPR036271">
    <property type="entry name" value="Tet_transcr_reg_TetR-rel_C_sf"/>
</dbReference>
<keyword evidence="8" id="KW-1185">Reference proteome</keyword>
<gene>
    <name evidence="7" type="ORF">CLV54_0494</name>
</gene>
<evidence type="ECO:0000256" key="5">
    <source>
        <dbReference type="SAM" id="MobiDB-lite"/>
    </source>
</evidence>
<evidence type="ECO:0000313" key="8">
    <source>
        <dbReference type="Proteomes" id="UP000230161"/>
    </source>
</evidence>
<evidence type="ECO:0000256" key="1">
    <source>
        <dbReference type="ARBA" id="ARBA00023015"/>
    </source>
</evidence>
<evidence type="ECO:0000256" key="2">
    <source>
        <dbReference type="ARBA" id="ARBA00023125"/>
    </source>
</evidence>
<dbReference type="InterPro" id="IPR050109">
    <property type="entry name" value="HTH-type_TetR-like_transc_reg"/>
</dbReference>
<feature type="compositionally biased region" description="Basic and acidic residues" evidence="5">
    <location>
        <begin position="237"/>
        <end position="249"/>
    </location>
</feature>
<keyword evidence="1" id="KW-0805">Transcription regulation</keyword>